<keyword evidence="2" id="KW-1133">Transmembrane helix</keyword>
<proteinExistence type="predicted"/>
<name>A0A0E9X009_ANGAN</name>
<evidence type="ECO:0000256" key="2">
    <source>
        <dbReference type="SAM" id="Phobius"/>
    </source>
</evidence>
<evidence type="ECO:0000256" key="1">
    <source>
        <dbReference type="SAM" id="MobiDB-lite"/>
    </source>
</evidence>
<reference evidence="3" key="2">
    <citation type="journal article" date="2015" name="Fish Shellfish Immunol.">
        <title>Early steps in the European eel (Anguilla anguilla)-Vibrio vulnificus interaction in the gills: Role of the RtxA13 toxin.</title>
        <authorList>
            <person name="Callol A."/>
            <person name="Pajuelo D."/>
            <person name="Ebbesson L."/>
            <person name="Teles M."/>
            <person name="MacKenzie S."/>
            <person name="Amaro C."/>
        </authorList>
    </citation>
    <scope>NUCLEOTIDE SEQUENCE</scope>
</reference>
<feature type="region of interest" description="Disordered" evidence="1">
    <location>
        <begin position="74"/>
        <end position="114"/>
    </location>
</feature>
<dbReference type="AlphaFoldDB" id="A0A0E9X009"/>
<accession>A0A0E9X009</accession>
<keyword evidence="2" id="KW-0812">Transmembrane</keyword>
<organism evidence="3">
    <name type="scientific">Anguilla anguilla</name>
    <name type="common">European freshwater eel</name>
    <name type="synonym">Muraena anguilla</name>
    <dbReference type="NCBI Taxonomy" id="7936"/>
    <lineage>
        <taxon>Eukaryota</taxon>
        <taxon>Metazoa</taxon>
        <taxon>Chordata</taxon>
        <taxon>Craniata</taxon>
        <taxon>Vertebrata</taxon>
        <taxon>Euteleostomi</taxon>
        <taxon>Actinopterygii</taxon>
        <taxon>Neopterygii</taxon>
        <taxon>Teleostei</taxon>
        <taxon>Anguilliformes</taxon>
        <taxon>Anguillidae</taxon>
        <taxon>Anguilla</taxon>
    </lineage>
</organism>
<sequence>MCRLGIDPVIEPLKNVPPRNVFPTTTKTVTGNVRVLVFNTPSMQFNTKVHLLLTFASQICGLVWLLLVKKIQKTKNKKTKTNDWKKKSFEEVPQSSHYTDTTKKDVDQFPPVKK</sequence>
<evidence type="ECO:0000313" key="3">
    <source>
        <dbReference type="EMBL" id="JAH95924.1"/>
    </source>
</evidence>
<feature type="transmembrane region" description="Helical" evidence="2">
    <location>
        <begin position="49"/>
        <end position="68"/>
    </location>
</feature>
<dbReference type="EMBL" id="GBXM01012653">
    <property type="protein sequence ID" value="JAH95924.1"/>
    <property type="molecule type" value="Transcribed_RNA"/>
</dbReference>
<protein>
    <recommendedName>
        <fullName evidence="4">Transmembrane protein</fullName>
    </recommendedName>
</protein>
<reference evidence="3" key="1">
    <citation type="submission" date="2014-11" db="EMBL/GenBank/DDBJ databases">
        <authorList>
            <person name="Amaro Gonzalez C."/>
        </authorList>
    </citation>
    <scope>NUCLEOTIDE SEQUENCE</scope>
</reference>
<keyword evidence="2" id="KW-0472">Membrane</keyword>
<evidence type="ECO:0008006" key="4">
    <source>
        <dbReference type="Google" id="ProtNLM"/>
    </source>
</evidence>
<feature type="compositionally biased region" description="Basic and acidic residues" evidence="1">
    <location>
        <begin position="80"/>
        <end position="90"/>
    </location>
</feature>